<sequence>MKMRQNRSADPWSAFLRPQGPPAQTGHGGTLARSAPPAGGPVGGRGDGDLDDAGLSEASRRVLARLTDAGRPQSLEQLQRGTGLGLLEIADAVEDLCARGLVTVEREVDEIVRLAPSGDR</sequence>
<dbReference type="AlphaFoldDB" id="A0A372JD57"/>
<keyword evidence="3" id="KW-1185">Reference proteome</keyword>
<evidence type="ECO:0000313" key="3">
    <source>
        <dbReference type="Proteomes" id="UP000261811"/>
    </source>
</evidence>
<dbReference type="Proteomes" id="UP000261811">
    <property type="component" value="Unassembled WGS sequence"/>
</dbReference>
<evidence type="ECO:0008006" key="4">
    <source>
        <dbReference type="Google" id="ProtNLM"/>
    </source>
</evidence>
<dbReference type="EMBL" id="QURH01000898">
    <property type="protein sequence ID" value="RFU37937.1"/>
    <property type="molecule type" value="Genomic_DNA"/>
</dbReference>
<organism evidence="2 3">
    <name type="scientific">Actinomadura logoneensis</name>
    <dbReference type="NCBI Taxonomy" id="2293572"/>
    <lineage>
        <taxon>Bacteria</taxon>
        <taxon>Bacillati</taxon>
        <taxon>Actinomycetota</taxon>
        <taxon>Actinomycetes</taxon>
        <taxon>Streptosporangiales</taxon>
        <taxon>Thermomonosporaceae</taxon>
        <taxon>Actinomadura</taxon>
    </lineage>
</organism>
<accession>A0A372JD57</accession>
<name>A0A372JD57_9ACTN</name>
<evidence type="ECO:0000256" key="1">
    <source>
        <dbReference type="SAM" id="MobiDB-lite"/>
    </source>
</evidence>
<feature type="region of interest" description="Disordered" evidence="1">
    <location>
        <begin position="1"/>
        <end position="56"/>
    </location>
</feature>
<gene>
    <name evidence="2" type="ORF">DZF91_30280</name>
</gene>
<proteinExistence type="predicted"/>
<protein>
    <recommendedName>
        <fullName evidence="4">DprA winged helix domain-containing protein</fullName>
    </recommendedName>
</protein>
<comment type="caution">
    <text evidence="2">The sequence shown here is derived from an EMBL/GenBank/DDBJ whole genome shotgun (WGS) entry which is preliminary data.</text>
</comment>
<reference evidence="2 3" key="1">
    <citation type="submission" date="2018-08" db="EMBL/GenBank/DDBJ databases">
        <title>Actinomadura jelena sp. nov., a novel Actinomycete isolated from soil in Chad.</title>
        <authorList>
            <person name="Shi L."/>
        </authorList>
    </citation>
    <scope>NUCLEOTIDE SEQUENCE [LARGE SCALE GENOMIC DNA]</scope>
    <source>
        <strain evidence="2 3">NEAU-G17</strain>
    </source>
</reference>
<evidence type="ECO:0000313" key="2">
    <source>
        <dbReference type="EMBL" id="RFU37937.1"/>
    </source>
</evidence>